<reference evidence="2" key="1">
    <citation type="submission" date="2016-10" db="EMBL/GenBank/DDBJ databases">
        <authorList>
            <person name="Varghese N."/>
            <person name="Submissions S."/>
        </authorList>
    </citation>
    <scope>NUCLEOTIDE SEQUENCE [LARGE SCALE GENOMIC DNA]</scope>
    <source>
        <strain evidence="2">ATCC 700379</strain>
    </source>
</reference>
<gene>
    <name evidence="1" type="ORF">SAMN02982927_00667</name>
</gene>
<evidence type="ECO:0000313" key="1">
    <source>
        <dbReference type="EMBL" id="SFG09932.1"/>
    </source>
</evidence>
<organism evidence="1 2">
    <name type="scientific">Sporolactobacillus nakayamae</name>
    <dbReference type="NCBI Taxonomy" id="269670"/>
    <lineage>
        <taxon>Bacteria</taxon>
        <taxon>Bacillati</taxon>
        <taxon>Bacillota</taxon>
        <taxon>Bacilli</taxon>
        <taxon>Bacillales</taxon>
        <taxon>Sporolactobacillaceae</taxon>
        <taxon>Sporolactobacillus</taxon>
    </lineage>
</organism>
<accession>A0A1I2P1A1</accession>
<dbReference type="Proteomes" id="UP000198752">
    <property type="component" value="Unassembled WGS sequence"/>
</dbReference>
<evidence type="ECO:0000313" key="2">
    <source>
        <dbReference type="Proteomes" id="UP000198752"/>
    </source>
</evidence>
<keyword evidence="2" id="KW-1185">Reference proteome</keyword>
<protein>
    <submittedName>
        <fullName evidence="1">Uncharacterized protein</fullName>
    </submittedName>
</protein>
<dbReference type="EMBL" id="FOOY01000004">
    <property type="protein sequence ID" value="SFG09932.1"/>
    <property type="molecule type" value="Genomic_DNA"/>
</dbReference>
<dbReference type="AlphaFoldDB" id="A0A1I2P1A1"/>
<dbReference type="RefSeq" id="WP_177184606.1">
    <property type="nucleotide sequence ID" value="NZ_FOOY01000004.1"/>
</dbReference>
<dbReference type="STRING" id="269670.SAMN02982927_00667"/>
<sequence length="53" mass="6259">MALKTNKDWYGFFATLEVNMIVQDKSHVVAYAKENKCRYYRMAKQERQVKGIG</sequence>
<proteinExistence type="predicted"/>
<name>A0A1I2P1A1_9BACL</name>